<gene>
    <name evidence="1" type="ORF">HAX54_016596</name>
</gene>
<evidence type="ECO:0000313" key="2">
    <source>
        <dbReference type="Proteomes" id="UP000823775"/>
    </source>
</evidence>
<proteinExistence type="predicted"/>
<evidence type="ECO:0000313" key="1">
    <source>
        <dbReference type="EMBL" id="MCD9558906.1"/>
    </source>
</evidence>
<organism evidence="1 2">
    <name type="scientific">Datura stramonium</name>
    <name type="common">Jimsonweed</name>
    <name type="synonym">Common thornapple</name>
    <dbReference type="NCBI Taxonomy" id="4076"/>
    <lineage>
        <taxon>Eukaryota</taxon>
        <taxon>Viridiplantae</taxon>
        <taxon>Streptophyta</taxon>
        <taxon>Embryophyta</taxon>
        <taxon>Tracheophyta</taxon>
        <taxon>Spermatophyta</taxon>
        <taxon>Magnoliopsida</taxon>
        <taxon>eudicotyledons</taxon>
        <taxon>Gunneridae</taxon>
        <taxon>Pentapetalae</taxon>
        <taxon>asterids</taxon>
        <taxon>lamiids</taxon>
        <taxon>Solanales</taxon>
        <taxon>Solanaceae</taxon>
        <taxon>Solanoideae</taxon>
        <taxon>Datureae</taxon>
        <taxon>Datura</taxon>
    </lineage>
</organism>
<comment type="caution">
    <text evidence="1">The sequence shown here is derived from an EMBL/GenBank/DDBJ whole genome shotgun (WGS) entry which is preliminary data.</text>
</comment>
<keyword evidence="2" id="KW-1185">Reference proteome</keyword>
<dbReference type="Proteomes" id="UP000823775">
    <property type="component" value="Unassembled WGS sequence"/>
</dbReference>
<accession>A0ABS8UKS9</accession>
<sequence length="141" mass="15444">MAVGSVGLDMEKREGFDFRCSAARVREKREVFACCFSGVGDYGGFSGVAPVFMVFRGGLTGEERDPAMVFSGERRKKKRRGIGDGGRVFGGEEREIGRLPAVVMERGRGGGWYLHGVPAAGSGLSPEKMGRRERVRRLLLR</sequence>
<name>A0ABS8UKS9_DATST</name>
<protein>
    <submittedName>
        <fullName evidence="1">Uncharacterized protein</fullName>
    </submittedName>
</protein>
<reference evidence="1 2" key="1">
    <citation type="journal article" date="2021" name="BMC Genomics">
        <title>Datura genome reveals duplications of psychoactive alkaloid biosynthetic genes and high mutation rate following tissue culture.</title>
        <authorList>
            <person name="Rajewski A."/>
            <person name="Carter-House D."/>
            <person name="Stajich J."/>
            <person name="Litt A."/>
        </authorList>
    </citation>
    <scope>NUCLEOTIDE SEQUENCE [LARGE SCALE GENOMIC DNA]</scope>
    <source>
        <strain evidence="1">AR-01</strain>
    </source>
</reference>
<dbReference type="EMBL" id="JACEIK010002077">
    <property type="protein sequence ID" value="MCD9558906.1"/>
    <property type="molecule type" value="Genomic_DNA"/>
</dbReference>